<dbReference type="PATRIC" id="fig|264450.4.peg.3900"/>
<dbReference type="CDD" id="cd01026">
    <property type="entry name" value="TOPRIM_OLD"/>
    <property type="match status" value="1"/>
</dbReference>
<dbReference type="RefSeq" id="WP_430537202.1">
    <property type="nucleotide sequence ID" value="NZ_LIIH01000116.1"/>
</dbReference>
<dbReference type="InterPro" id="IPR051396">
    <property type="entry name" value="Bact_Antivir_Def_Nuclease"/>
</dbReference>
<name>A0A0P9MVD8_PSESX</name>
<evidence type="ECO:0008006" key="5">
    <source>
        <dbReference type="Google" id="ProtNLM"/>
    </source>
</evidence>
<evidence type="ECO:0000259" key="1">
    <source>
        <dbReference type="Pfam" id="PF13175"/>
    </source>
</evidence>
<evidence type="ECO:0000313" key="3">
    <source>
        <dbReference type="EMBL" id="KPW96007.1"/>
    </source>
</evidence>
<organism evidence="3 4">
    <name type="scientific">Pseudomonas syringae pv. castaneae</name>
    <dbReference type="NCBI Taxonomy" id="264450"/>
    <lineage>
        <taxon>Bacteria</taxon>
        <taxon>Pseudomonadati</taxon>
        <taxon>Pseudomonadota</taxon>
        <taxon>Gammaproteobacteria</taxon>
        <taxon>Pseudomonadales</taxon>
        <taxon>Pseudomonadaceae</taxon>
        <taxon>Pseudomonas</taxon>
        <taxon>Pseudomonas syringae</taxon>
    </lineage>
</organism>
<accession>A0A0P9MVD8</accession>
<evidence type="ECO:0000313" key="4">
    <source>
        <dbReference type="Proteomes" id="UP000050381"/>
    </source>
</evidence>
<gene>
    <name evidence="3" type="ORF">ALO79_03239</name>
</gene>
<dbReference type="Gene3D" id="3.40.50.300">
    <property type="entry name" value="P-loop containing nucleotide triphosphate hydrolases"/>
    <property type="match status" value="2"/>
</dbReference>
<protein>
    <recommendedName>
        <fullName evidence="5">ATP-dependent endonuclease of the OLD family</fullName>
    </recommendedName>
</protein>
<dbReference type="EMBL" id="LJQD01000239">
    <property type="protein sequence ID" value="KPW96007.1"/>
    <property type="molecule type" value="Genomic_DNA"/>
</dbReference>
<dbReference type="InterPro" id="IPR041685">
    <property type="entry name" value="AAA_GajA/Old/RecF-like"/>
</dbReference>
<proteinExistence type="predicted"/>
<dbReference type="Proteomes" id="UP000050381">
    <property type="component" value="Unassembled WGS sequence"/>
</dbReference>
<sequence length="719" mass="79510">MAKRGTLFVHISRLQLVNYRNFECANVVFNKGVNTIIGENGSGKTNLFRALRLLLNDTLLRAAYRLDEKDFHRGLGDWRGHWVVISLEFDEVSQDEAIQSLFLHGTGNIADGAIGKATYNLIFRPKAAVRRTLADLAVGDAVGLAEARSKITISDYETIFTGKSTANFLDPETYRQLVGDFDAVKFPQELTIPAIGGVIPGMLSISREVCFTFVQALRDVVTDFQNNRTNPLLTLLKCRSGEIDPQSFEPITALVKGLNDAIEGLPDVETIRTDIRDTITDAAGETYSPRSLSIRSDLSDEADRLFQSLKLFVGESEEEYEGAIHELSLGGANLIYLTLKLLEFKYQKQKESFANFLVIEEPEAHIHTHIQKTLFDRLNFDDTQIIYSTHSTHISEVNNVVNINILGRQDGRCEVFQPSTGLDAGQIGNIQRYLDAVRSNLLFAKSLVLVEGDAEEILIPILVKKVFGLSLDELGISLINIRSTGFENVAVLFHNERIRKRCAIITDLDSAFIDTTTDILDSDDKAAAKKKALGSQIAGLQREAALKELCAGNPWLTAHFADHTFEVDFVSAGNVGTVVSVLGDVYKDGGTIATSKMELESGDIARFGTRVLTMARYAGKGWFAIILGRMITPETSIPDYILDAIFQAHIPVSIQTWARVLDYRVSILAASQLHAPGDIDAMRAQIRRYHRGEIDFAGVRAEMLQAFPADGINTILASF</sequence>
<dbReference type="AlphaFoldDB" id="A0A0P9MVD8"/>
<dbReference type="InterPro" id="IPR027417">
    <property type="entry name" value="P-loop_NTPase"/>
</dbReference>
<dbReference type="PANTHER" id="PTHR43581:SF4">
    <property type="entry name" value="ATP_GTP PHOSPHATASE"/>
    <property type="match status" value="1"/>
</dbReference>
<dbReference type="Pfam" id="PF20469">
    <property type="entry name" value="OLD-like_TOPRIM"/>
    <property type="match status" value="1"/>
</dbReference>
<comment type="caution">
    <text evidence="3">The sequence shown here is derived from an EMBL/GenBank/DDBJ whole genome shotgun (WGS) entry which is preliminary data.</text>
</comment>
<reference evidence="3 4" key="1">
    <citation type="submission" date="2015-09" db="EMBL/GenBank/DDBJ databases">
        <title>Genome announcement of multiple Pseudomonas syringae strains.</title>
        <authorList>
            <person name="Thakur S."/>
            <person name="Wang P.W."/>
            <person name="Gong Y."/>
            <person name="Weir B.S."/>
            <person name="Guttman D.S."/>
        </authorList>
    </citation>
    <scope>NUCLEOTIDE SEQUENCE [LARGE SCALE GENOMIC DNA]</scope>
    <source>
        <strain evidence="3 4">ICMP9419</strain>
    </source>
</reference>
<feature type="domain" description="Endonuclease GajA/Old nuclease/RecF-like AAA" evidence="1">
    <location>
        <begin position="11"/>
        <end position="394"/>
    </location>
</feature>
<evidence type="ECO:0000259" key="2">
    <source>
        <dbReference type="Pfam" id="PF20469"/>
    </source>
</evidence>
<dbReference type="SUPFAM" id="SSF52540">
    <property type="entry name" value="P-loop containing nucleoside triphosphate hydrolases"/>
    <property type="match status" value="1"/>
</dbReference>
<dbReference type="InterPro" id="IPR034139">
    <property type="entry name" value="TOPRIM_OLD"/>
</dbReference>
<dbReference type="Pfam" id="PF13175">
    <property type="entry name" value="AAA_15"/>
    <property type="match status" value="1"/>
</dbReference>
<feature type="domain" description="OLD protein-like TOPRIM" evidence="2">
    <location>
        <begin position="442"/>
        <end position="509"/>
    </location>
</feature>
<dbReference type="PANTHER" id="PTHR43581">
    <property type="entry name" value="ATP/GTP PHOSPHATASE"/>
    <property type="match status" value="1"/>
</dbReference>